<organism evidence="1 2">
    <name type="scientific">Cucumis sativus</name>
    <name type="common">Cucumber</name>
    <dbReference type="NCBI Taxonomy" id="3659"/>
    <lineage>
        <taxon>Eukaryota</taxon>
        <taxon>Viridiplantae</taxon>
        <taxon>Streptophyta</taxon>
        <taxon>Embryophyta</taxon>
        <taxon>Tracheophyta</taxon>
        <taxon>Spermatophyta</taxon>
        <taxon>Magnoliopsida</taxon>
        <taxon>eudicotyledons</taxon>
        <taxon>Gunneridae</taxon>
        <taxon>Pentapetalae</taxon>
        <taxon>rosids</taxon>
        <taxon>fabids</taxon>
        <taxon>Cucurbitales</taxon>
        <taxon>Cucurbitaceae</taxon>
        <taxon>Benincaseae</taxon>
        <taxon>Cucumis</taxon>
    </lineage>
</organism>
<evidence type="ECO:0000313" key="1">
    <source>
        <dbReference type="EMBL" id="KGN52063.1"/>
    </source>
</evidence>
<gene>
    <name evidence="1" type="ORF">Csa_5G608510</name>
</gene>
<reference evidence="1 2" key="2">
    <citation type="journal article" date="2009" name="PLoS ONE">
        <title>An integrated genetic and cytogenetic map of the cucumber genome.</title>
        <authorList>
            <person name="Ren Y."/>
            <person name="Zhang Z."/>
            <person name="Liu J."/>
            <person name="Staub J.E."/>
            <person name="Han Y."/>
            <person name="Cheng Z."/>
            <person name="Li X."/>
            <person name="Lu J."/>
            <person name="Miao H."/>
            <person name="Kang H."/>
            <person name="Xie B."/>
            <person name="Gu X."/>
            <person name="Wang X."/>
            <person name="Du Y."/>
            <person name="Jin W."/>
            <person name="Huang S."/>
        </authorList>
    </citation>
    <scope>NUCLEOTIDE SEQUENCE [LARGE SCALE GENOMIC DNA]</scope>
    <source>
        <strain evidence="2">cv. 9930</strain>
    </source>
</reference>
<name>A0A0A0KR51_CUCSA</name>
<protein>
    <submittedName>
        <fullName evidence="1">Uncharacterized protein</fullName>
    </submittedName>
</protein>
<keyword evidence="2" id="KW-1185">Reference proteome</keyword>
<proteinExistence type="predicted"/>
<reference evidence="1 2" key="3">
    <citation type="journal article" date="2010" name="BMC Genomics">
        <title>Transcriptome sequencing and comparative analysis of cucumber flowers with different sex types.</title>
        <authorList>
            <person name="Guo S."/>
            <person name="Zheng Y."/>
            <person name="Joung J.G."/>
            <person name="Liu S."/>
            <person name="Zhang Z."/>
            <person name="Crasta O.R."/>
            <person name="Sobral B.W."/>
            <person name="Xu Y."/>
            <person name="Huang S."/>
            <person name="Fei Z."/>
        </authorList>
    </citation>
    <scope>NUCLEOTIDE SEQUENCE [LARGE SCALE GENOMIC DNA]</scope>
    <source>
        <strain evidence="2">cv. 9930</strain>
    </source>
</reference>
<sequence length="85" mass="9611">MRRHELLQWLVLHKKKQTPCQQRATSKTKRDRGIWPPQPISIAIKLALILSGSEGPKFVLSFTSLSSLASHQQPTNVESVPLLKE</sequence>
<accession>A0A0A0KR51</accession>
<dbReference type="AlphaFoldDB" id="A0A0A0KR51"/>
<dbReference type="Gramene" id="KGN52063">
    <property type="protein sequence ID" value="KGN52063"/>
    <property type="gene ID" value="Csa_5G608510"/>
</dbReference>
<dbReference type="EMBL" id="CM002926">
    <property type="protein sequence ID" value="KGN52063.1"/>
    <property type="molecule type" value="Genomic_DNA"/>
</dbReference>
<dbReference type="Proteomes" id="UP000029981">
    <property type="component" value="Chromosome 5"/>
</dbReference>
<evidence type="ECO:0000313" key="2">
    <source>
        <dbReference type="Proteomes" id="UP000029981"/>
    </source>
</evidence>
<reference evidence="1 2" key="4">
    <citation type="journal article" date="2011" name="BMC Genomics">
        <title>RNA-Seq improves annotation of protein-coding genes in the cucumber genome.</title>
        <authorList>
            <person name="Li Z."/>
            <person name="Zhang Z."/>
            <person name="Yan P."/>
            <person name="Huang S."/>
            <person name="Fei Z."/>
            <person name="Lin K."/>
        </authorList>
    </citation>
    <scope>NUCLEOTIDE SEQUENCE [LARGE SCALE GENOMIC DNA]</scope>
    <source>
        <strain evidence="2">cv. 9930</strain>
    </source>
</reference>
<reference evidence="1 2" key="1">
    <citation type="journal article" date="2009" name="Nat. Genet.">
        <title>The genome of the cucumber, Cucumis sativus L.</title>
        <authorList>
            <person name="Huang S."/>
            <person name="Li R."/>
            <person name="Zhang Z."/>
            <person name="Li L."/>
            <person name="Gu X."/>
            <person name="Fan W."/>
            <person name="Lucas W.J."/>
            <person name="Wang X."/>
            <person name="Xie B."/>
            <person name="Ni P."/>
            <person name="Ren Y."/>
            <person name="Zhu H."/>
            <person name="Li J."/>
            <person name="Lin K."/>
            <person name="Jin W."/>
            <person name="Fei Z."/>
            <person name="Li G."/>
            <person name="Staub J."/>
            <person name="Kilian A."/>
            <person name="van der Vossen E.A."/>
            <person name="Wu Y."/>
            <person name="Guo J."/>
            <person name="He J."/>
            <person name="Jia Z."/>
            <person name="Ren Y."/>
            <person name="Tian G."/>
            <person name="Lu Y."/>
            <person name="Ruan J."/>
            <person name="Qian W."/>
            <person name="Wang M."/>
            <person name="Huang Q."/>
            <person name="Li B."/>
            <person name="Xuan Z."/>
            <person name="Cao J."/>
            <person name="Asan"/>
            <person name="Wu Z."/>
            <person name="Zhang J."/>
            <person name="Cai Q."/>
            <person name="Bai Y."/>
            <person name="Zhao B."/>
            <person name="Han Y."/>
            <person name="Li Y."/>
            <person name="Li X."/>
            <person name="Wang S."/>
            <person name="Shi Q."/>
            <person name="Liu S."/>
            <person name="Cho W.K."/>
            <person name="Kim J.Y."/>
            <person name="Xu Y."/>
            <person name="Heller-Uszynska K."/>
            <person name="Miao H."/>
            <person name="Cheng Z."/>
            <person name="Zhang S."/>
            <person name="Wu J."/>
            <person name="Yang Y."/>
            <person name="Kang H."/>
            <person name="Li M."/>
            <person name="Liang H."/>
            <person name="Ren X."/>
            <person name="Shi Z."/>
            <person name="Wen M."/>
            <person name="Jian M."/>
            <person name="Yang H."/>
            <person name="Zhang G."/>
            <person name="Yang Z."/>
            <person name="Chen R."/>
            <person name="Liu S."/>
            <person name="Li J."/>
            <person name="Ma L."/>
            <person name="Liu H."/>
            <person name="Zhou Y."/>
            <person name="Zhao J."/>
            <person name="Fang X."/>
            <person name="Li G."/>
            <person name="Fang L."/>
            <person name="Li Y."/>
            <person name="Liu D."/>
            <person name="Zheng H."/>
            <person name="Zhang Y."/>
            <person name="Qin N."/>
            <person name="Li Z."/>
            <person name="Yang G."/>
            <person name="Yang S."/>
            <person name="Bolund L."/>
            <person name="Kristiansen K."/>
            <person name="Zheng H."/>
            <person name="Li S."/>
            <person name="Zhang X."/>
            <person name="Yang H."/>
            <person name="Wang J."/>
            <person name="Sun R."/>
            <person name="Zhang B."/>
            <person name="Jiang S."/>
            <person name="Wang J."/>
            <person name="Du Y."/>
            <person name="Li S."/>
        </authorList>
    </citation>
    <scope>NUCLEOTIDE SEQUENCE [LARGE SCALE GENOMIC DNA]</scope>
    <source>
        <strain evidence="2">cv. 9930</strain>
    </source>
</reference>